<proteinExistence type="predicted"/>
<protein>
    <submittedName>
        <fullName evidence="1">Uncharacterized protein</fullName>
    </submittedName>
</protein>
<reference evidence="2" key="1">
    <citation type="submission" date="2015-03" db="EMBL/GenBank/DDBJ databases">
        <authorList>
            <consortium name="Pathogen Informatics"/>
        </authorList>
    </citation>
    <scope>NUCLEOTIDE SEQUENCE [LARGE SCALE GENOMIC DNA]</scope>
    <source>
        <strain evidence="2">NCTC11134</strain>
        <plasmid evidence="2">2</plasmid>
    </source>
</reference>
<dbReference type="RefSeq" id="WP_060593659.1">
    <property type="nucleotide sequence ID" value="NZ_CP031418.1"/>
</dbReference>
<name>A0A0H5NXT6_NOCFR</name>
<accession>A0A0H5NXT6</accession>
<gene>
    <name evidence="1" type="ORF">ERS450000_03675</name>
</gene>
<organism evidence="1 2">
    <name type="scientific">Nocardia farcinica</name>
    <dbReference type="NCBI Taxonomy" id="37329"/>
    <lineage>
        <taxon>Bacteria</taxon>
        <taxon>Bacillati</taxon>
        <taxon>Actinomycetota</taxon>
        <taxon>Actinomycetes</taxon>
        <taxon>Mycobacteriales</taxon>
        <taxon>Nocardiaceae</taxon>
        <taxon>Nocardia</taxon>
    </lineage>
</organism>
<evidence type="ECO:0000313" key="2">
    <source>
        <dbReference type="Proteomes" id="UP000057820"/>
    </source>
</evidence>
<geneLocation type="plasmid" evidence="1">
    <name>2</name>
</geneLocation>
<keyword evidence="1" id="KW-0614">Plasmid</keyword>
<dbReference type="KEGG" id="nfr:ERS450000_03675"/>
<dbReference type="EMBL" id="LN868939">
    <property type="protein sequence ID" value="CRY80083.1"/>
    <property type="molecule type" value="Genomic_DNA"/>
</dbReference>
<dbReference type="Proteomes" id="UP000057820">
    <property type="component" value="Plasmid 2"/>
</dbReference>
<evidence type="ECO:0000313" key="1">
    <source>
        <dbReference type="EMBL" id="CRY80083.1"/>
    </source>
</evidence>
<dbReference type="AlphaFoldDB" id="A0A0H5NXT6"/>
<sequence>MTDFDRIYHMVAEMNRDWAQLITDIRSGRKAEQRAAERHRVPVVDHYTGAEYGTIIIDGMGALRGLDLEAYEVSQSNESDVLAAIIAALNAPAAKPQVKRTQELSGGSFIG</sequence>